<proteinExistence type="predicted"/>
<keyword evidence="2" id="KW-1185">Reference proteome</keyword>
<dbReference type="AlphaFoldDB" id="A0A1X0A591"/>
<accession>A0A1X0A591</accession>
<evidence type="ECO:0000313" key="1">
    <source>
        <dbReference type="EMBL" id="ORA25184.1"/>
    </source>
</evidence>
<comment type="caution">
    <text evidence="1">The sequence shown here is derived from an EMBL/GenBank/DDBJ whole genome shotgun (WGS) entry which is preliminary data.</text>
</comment>
<organism evidence="1 2">
    <name type="scientific">Mycobacterium aquaticum</name>
    <dbReference type="NCBI Taxonomy" id="1927124"/>
    <lineage>
        <taxon>Bacteria</taxon>
        <taxon>Bacillati</taxon>
        <taxon>Actinomycetota</taxon>
        <taxon>Actinomycetes</taxon>
        <taxon>Mycobacteriales</taxon>
        <taxon>Mycobacteriaceae</taxon>
        <taxon>Mycobacterium</taxon>
    </lineage>
</organism>
<sequence>MGEHLGAWCECSHNTSWHDDTGRCHYKASRFDHATQRNIGVPCECFTLRVADVVVTTWPDQCRQCGEKHRHIDAETELCGKCRS</sequence>
<dbReference type="STRING" id="1927124.BST13_33215"/>
<name>A0A1X0A591_9MYCO</name>
<dbReference type="Proteomes" id="UP000192448">
    <property type="component" value="Unassembled WGS sequence"/>
</dbReference>
<evidence type="ECO:0000313" key="2">
    <source>
        <dbReference type="Proteomes" id="UP000192448"/>
    </source>
</evidence>
<reference evidence="1 2" key="1">
    <citation type="submission" date="2017-02" db="EMBL/GenBank/DDBJ databases">
        <title>The new phylogeny of genus Mycobacterium.</title>
        <authorList>
            <person name="Tortoli E."/>
            <person name="Trovato A."/>
            <person name="Cirillo D.M."/>
        </authorList>
    </citation>
    <scope>NUCLEOTIDE SEQUENCE [LARGE SCALE GENOMIC DNA]</scope>
    <source>
        <strain evidence="1 2">RW6</strain>
    </source>
</reference>
<protein>
    <submittedName>
        <fullName evidence="1">Uncharacterized protein</fullName>
    </submittedName>
</protein>
<gene>
    <name evidence="1" type="ORF">BST13_33215</name>
</gene>
<dbReference type="EMBL" id="MVHF01000054">
    <property type="protein sequence ID" value="ORA25184.1"/>
    <property type="molecule type" value="Genomic_DNA"/>
</dbReference>